<organism evidence="4 5">
    <name type="scientific">Duganella margarita</name>
    <dbReference type="NCBI Taxonomy" id="2692170"/>
    <lineage>
        <taxon>Bacteria</taxon>
        <taxon>Pseudomonadati</taxon>
        <taxon>Pseudomonadota</taxon>
        <taxon>Betaproteobacteria</taxon>
        <taxon>Burkholderiales</taxon>
        <taxon>Oxalobacteraceae</taxon>
        <taxon>Telluria group</taxon>
        <taxon>Duganella</taxon>
    </lineage>
</organism>
<comment type="catalytic activity">
    <reaction evidence="1">
        <text>ATP + protein L-histidine = ADP + protein N-phospho-L-histidine.</text>
        <dbReference type="EC" id="2.7.13.3"/>
    </reaction>
</comment>
<evidence type="ECO:0000313" key="4">
    <source>
        <dbReference type="EMBL" id="MYN41462.1"/>
    </source>
</evidence>
<dbReference type="SUPFAM" id="SSF47384">
    <property type="entry name" value="Homodimeric domain of signal transducing histidine kinase"/>
    <property type="match status" value="1"/>
</dbReference>
<gene>
    <name evidence="4" type="ORF">GTP55_19035</name>
</gene>
<sequence>MIPSDDRARVLEAISTSIAAGELYEADYRIPQLSGRHLGHAKGRLFDDEEGGAKRFAGLAVDIAEPRKNEDERARLAKDLQAARRRQSEFLATLAHELRNPLATIRTALDLMRIA</sequence>
<name>A0ABW9WMH3_9BURK</name>
<feature type="domain" description="Signal transduction histidine kinase dimerisation/phosphoacceptor" evidence="3">
    <location>
        <begin position="87"/>
        <end position="113"/>
    </location>
</feature>
<evidence type="ECO:0000259" key="3">
    <source>
        <dbReference type="Pfam" id="PF00512"/>
    </source>
</evidence>
<comment type="caution">
    <text evidence="4">The sequence shown here is derived from an EMBL/GenBank/DDBJ whole genome shotgun (WGS) entry which is preliminary data.</text>
</comment>
<dbReference type="RefSeq" id="WP_161046412.1">
    <property type="nucleotide sequence ID" value="NZ_WWCS01000012.1"/>
</dbReference>
<dbReference type="Proteomes" id="UP000466332">
    <property type="component" value="Unassembled WGS sequence"/>
</dbReference>
<dbReference type="Pfam" id="PF00512">
    <property type="entry name" value="HisKA"/>
    <property type="match status" value="1"/>
</dbReference>
<reference evidence="4 5" key="1">
    <citation type="submission" date="2019-12" db="EMBL/GenBank/DDBJ databases">
        <title>Novel species isolated from a subtropical stream in China.</title>
        <authorList>
            <person name="Lu H."/>
        </authorList>
    </citation>
    <scope>NUCLEOTIDE SEQUENCE [LARGE SCALE GENOMIC DNA]</scope>
    <source>
        <strain evidence="4 5">FT109W</strain>
    </source>
</reference>
<keyword evidence="5" id="KW-1185">Reference proteome</keyword>
<evidence type="ECO:0000313" key="5">
    <source>
        <dbReference type="Proteomes" id="UP000466332"/>
    </source>
</evidence>
<evidence type="ECO:0000256" key="2">
    <source>
        <dbReference type="ARBA" id="ARBA00012438"/>
    </source>
</evidence>
<dbReference type="Gene3D" id="1.10.287.130">
    <property type="match status" value="1"/>
</dbReference>
<dbReference type="InterPro" id="IPR036097">
    <property type="entry name" value="HisK_dim/P_sf"/>
</dbReference>
<protein>
    <recommendedName>
        <fullName evidence="2">histidine kinase</fullName>
        <ecNumber evidence="2">2.7.13.3</ecNumber>
    </recommendedName>
</protein>
<dbReference type="EC" id="2.7.13.3" evidence="2"/>
<dbReference type="EMBL" id="WWCS01000012">
    <property type="protein sequence ID" value="MYN41462.1"/>
    <property type="molecule type" value="Genomic_DNA"/>
</dbReference>
<dbReference type="CDD" id="cd00082">
    <property type="entry name" value="HisKA"/>
    <property type="match status" value="1"/>
</dbReference>
<dbReference type="InterPro" id="IPR003661">
    <property type="entry name" value="HisK_dim/P_dom"/>
</dbReference>
<evidence type="ECO:0000256" key="1">
    <source>
        <dbReference type="ARBA" id="ARBA00000085"/>
    </source>
</evidence>
<accession>A0ABW9WMH3</accession>
<proteinExistence type="predicted"/>
<dbReference type="Gene3D" id="3.30.450.20">
    <property type="entry name" value="PAS domain"/>
    <property type="match status" value="1"/>
</dbReference>